<dbReference type="GeneID" id="23611403"/>
<evidence type="ECO:0000313" key="2">
    <source>
        <dbReference type="EMBL" id="KFM22375.1"/>
    </source>
</evidence>
<dbReference type="KEGG" id="apro:F751_0012"/>
<sequence length="164" mass="17242">MASPPGRNRPSRPASGERRRSTRWTQRGSGGRRRRARRARRRPTGSSMLVGHSSPSSSTSGGLRAAAGTRRGTGGRMATASPSPCGGREDPPGPATPRPAPPTPRRPAASAPAAGRPWAPRRAGESPTNTTGGTARQRMPRYTCMLASTLGGPRCTPRWTNTPT</sequence>
<evidence type="ECO:0000313" key="3">
    <source>
        <dbReference type="Proteomes" id="UP000028924"/>
    </source>
</evidence>
<organism evidence="2 3">
    <name type="scientific">Auxenochlorella protothecoides</name>
    <name type="common">Green microalga</name>
    <name type="synonym">Chlorella protothecoides</name>
    <dbReference type="NCBI Taxonomy" id="3075"/>
    <lineage>
        <taxon>Eukaryota</taxon>
        <taxon>Viridiplantae</taxon>
        <taxon>Chlorophyta</taxon>
        <taxon>core chlorophytes</taxon>
        <taxon>Trebouxiophyceae</taxon>
        <taxon>Chlorellales</taxon>
        <taxon>Chlorellaceae</taxon>
        <taxon>Auxenochlorella</taxon>
    </lineage>
</organism>
<reference evidence="2 3" key="1">
    <citation type="journal article" date="2014" name="BMC Genomics">
        <title>Oil accumulation mechanisms of the oleaginous microalga Chlorella protothecoides revealed through its genome, transcriptomes, and proteomes.</title>
        <authorList>
            <person name="Gao C."/>
            <person name="Wang Y."/>
            <person name="Shen Y."/>
            <person name="Yan D."/>
            <person name="He X."/>
            <person name="Dai J."/>
            <person name="Wu Q."/>
        </authorList>
    </citation>
    <scope>NUCLEOTIDE SEQUENCE [LARGE SCALE GENOMIC DNA]</scope>
    <source>
        <strain evidence="2 3">0710</strain>
    </source>
</reference>
<keyword evidence="3" id="KW-1185">Reference proteome</keyword>
<protein>
    <submittedName>
        <fullName evidence="2">Uncharacterized protein</fullName>
    </submittedName>
</protein>
<accession>A0A087S9H1</accession>
<feature type="compositionally biased region" description="Low complexity" evidence="1">
    <location>
        <begin position="53"/>
        <end position="81"/>
    </location>
</feature>
<dbReference type="AlphaFoldDB" id="A0A087S9H1"/>
<proteinExistence type="predicted"/>
<dbReference type="RefSeq" id="XP_011396417.1">
    <property type="nucleotide sequence ID" value="XM_011398115.1"/>
</dbReference>
<feature type="compositionally biased region" description="Basic residues" evidence="1">
    <location>
        <begin position="30"/>
        <end position="43"/>
    </location>
</feature>
<dbReference type="Proteomes" id="UP000028924">
    <property type="component" value="Unassembled WGS sequence"/>
</dbReference>
<name>A0A087S9H1_AUXPR</name>
<gene>
    <name evidence="2" type="ORF">F751_0012</name>
</gene>
<comment type="caution">
    <text evidence="2">The sequence shown here is derived from an EMBL/GenBank/DDBJ whole genome shotgun (WGS) entry which is preliminary data.</text>
</comment>
<feature type="compositionally biased region" description="Low complexity" evidence="1">
    <location>
        <begin position="106"/>
        <end position="121"/>
    </location>
</feature>
<feature type="compositionally biased region" description="Pro residues" evidence="1">
    <location>
        <begin position="92"/>
        <end position="105"/>
    </location>
</feature>
<evidence type="ECO:0000256" key="1">
    <source>
        <dbReference type="SAM" id="MobiDB-lite"/>
    </source>
</evidence>
<dbReference type="EMBL" id="APJO01000179">
    <property type="protein sequence ID" value="KFM22375.1"/>
    <property type="molecule type" value="Genomic_DNA"/>
</dbReference>
<feature type="region of interest" description="Disordered" evidence="1">
    <location>
        <begin position="1"/>
        <end position="141"/>
    </location>
</feature>